<evidence type="ECO:0000313" key="8">
    <source>
        <dbReference type="EMBL" id="KAK0169387.1"/>
    </source>
</evidence>
<dbReference type="InterPro" id="IPR011009">
    <property type="entry name" value="Kinase-like_dom_sf"/>
</dbReference>
<dbReference type="GO" id="GO:0007254">
    <property type="term" value="P:JNK cascade"/>
    <property type="evidence" value="ECO:0007669"/>
    <property type="project" value="TreeGrafter"/>
</dbReference>
<protein>
    <recommendedName>
        <fullName evidence="7">Protein kinase domain-containing protein</fullName>
    </recommendedName>
</protein>
<evidence type="ECO:0000313" key="9">
    <source>
        <dbReference type="Proteomes" id="UP001168990"/>
    </source>
</evidence>
<dbReference type="SUPFAM" id="SSF56112">
    <property type="entry name" value="Protein kinase-like (PK-like)"/>
    <property type="match status" value="1"/>
</dbReference>
<keyword evidence="3" id="KW-0808">Transferase</keyword>
<dbReference type="PANTHER" id="PTHR46716">
    <property type="entry name" value="MITOGEN-ACTIVATED PROTEIN KINASE KINASE KINASE 7"/>
    <property type="match status" value="1"/>
</dbReference>
<comment type="caution">
    <text evidence="8">The sequence shown here is derived from an EMBL/GenBank/DDBJ whole genome shotgun (WGS) entry which is preliminary data.</text>
</comment>
<proteinExistence type="inferred from homology"/>
<evidence type="ECO:0000256" key="1">
    <source>
        <dbReference type="ARBA" id="ARBA00006529"/>
    </source>
</evidence>
<evidence type="ECO:0000256" key="3">
    <source>
        <dbReference type="ARBA" id="ARBA00022679"/>
    </source>
</evidence>
<dbReference type="GO" id="GO:0005524">
    <property type="term" value="F:ATP binding"/>
    <property type="evidence" value="ECO:0007669"/>
    <property type="project" value="UniProtKB-KW"/>
</dbReference>
<organism evidence="8 9">
    <name type="scientific">Microctonus aethiopoides</name>
    <dbReference type="NCBI Taxonomy" id="144406"/>
    <lineage>
        <taxon>Eukaryota</taxon>
        <taxon>Metazoa</taxon>
        <taxon>Ecdysozoa</taxon>
        <taxon>Arthropoda</taxon>
        <taxon>Hexapoda</taxon>
        <taxon>Insecta</taxon>
        <taxon>Pterygota</taxon>
        <taxon>Neoptera</taxon>
        <taxon>Endopterygota</taxon>
        <taxon>Hymenoptera</taxon>
        <taxon>Apocrita</taxon>
        <taxon>Ichneumonoidea</taxon>
        <taxon>Braconidae</taxon>
        <taxon>Euphorinae</taxon>
        <taxon>Microctonus</taxon>
    </lineage>
</organism>
<dbReference type="EMBL" id="JAQQBS010000540">
    <property type="protein sequence ID" value="KAK0169387.1"/>
    <property type="molecule type" value="Genomic_DNA"/>
</dbReference>
<evidence type="ECO:0000256" key="6">
    <source>
        <dbReference type="ARBA" id="ARBA00022840"/>
    </source>
</evidence>
<dbReference type="PANTHER" id="PTHR46716:SF1">
    <property type="entry name" value="MITOGEN-ACTIVATED PROTEIN KINASE KINASE KINASE 7"/>
    <property type="match status" value="1"/>
</dbReference>
<evidence type="ECO:0000256" key="4">
    <source>
        <dbReference type="ARBA" id="ARBA00022741"/>
    </source>
</evidence>
<dbReference type="Pfam" id="PF07714">
    <property type="entry name" value="PK_Tyr_Ser-Thr"/>
    <property type="match status" value="1"/>
</dbReference>
<name>A0AA39FGY0_9HYME</name>
<feature type="domain" description="Protein kinase" evidence="7">
    <location>
        <begin position="1"/>
        <end position="194"/>
    </location>
</feature>
<dbReference type="GO" id="GO:0006955">
    <property type="term" value="P:immune response"/>
    <property type="evidence" value="ECO:0007669"/>
    <property type="project" value="TreeGrafter"/>
</dbReference>
<dbReference type="Proteomes" id="UP001168990">
    <property type="component" value="Unassembled WGS sequence"/>
</dbReference>
<dbReference type="AlphaFoldDB" id="A0AA39FGY0"/>
<gene>
    <name evidence="8" type="ORF">PV328_012119</name>
</gene>
<reference evidence="8" key="1">
    <citation type="journal article" date="2023" name="bioRxiv">
        <title>Scaffold-level genome assemblies of two parasitoid biocontrol wasps reveal the parthenogenesis mechanism and an associated novel virus.</title>
        <authorList>
            <person name="Inwood S."/>
            <person name="Skelly J."/>
            <person name="Guhlin J."/>
            <person name="Harrop T."/>
            <person name="Goldson S."/>
            <person name="Dearden P."/>
        </authorList>
    </citation>
    <scope>NUCLEOTIDE SEQUENCE</scope>
    <source>
        <strain evidence="8">Irish</strain>
        <tissue evidence="8">Whole body</tissue>
    </source>
</reference>
<keyword evidence="5" id="KW-0418">Kinase</keyword>
<keyword evidence="6" id="KW-0067">ATP-binding</keyword>
<dbReference type="GO" id="GO:0004709">
    <property type="term" value="F:MAP kinase kinase kinase activity"/>
    <property type="evidence" value="ECO:0007669"/>
    <property type="project" value="TreeGrafter"/>
</dbReference>
<dbReference type="InterPro" id="IPR000719">
    <property type="entry name" value="Prot_kinase_dom"/>
</dbReference>
<reference evidence="8" key="2">
    <citation type="submission" date="2023-03" db="EMBL/GenBank/DDBJ databases">
        <authorList>
            <person name="Inwood S.N."/>
            <person name="Skelly J.G."/>
            <person name="Guhlin J."/>
            <person name="Harrop T.W.R."/>
            <person name="Goldson S.G."/>
            <person name="Dearden P.K."/>
        </authorList>
    </citation>
    <scope>NUCLEOTIDE SEQUENCE</scope>
    <source>
        <strain evidence="8">Irish</strain>
        <tissue evidence="8">Whole body</tissue>
    </source>
</reference>
<evidence type="ECO:0000256" key="5">
    <source>
        <dbReference type="ARBA" id="ARBA00022777"/>
    </source>
</evidence>
<evidence type="ECO:0000256" key="2">
    <source>
        <dbReference type="ARBA" id="ARBA00022527"/>
    </source>
</evidence>
<comment type="similarity">
    <text evidence="1">Belongs to the protein kinase superfamily. STE Ser/Thr protein kinase family. MAP kinase kinase kinase subfamily.</text>
</comment>
<evidence type="ECO:0000259" key="7">
    <source>
        <dbReference type="PROSITE" id="PS50011"/>
    </source>
</evidence>
<keyword evidence="2" id="KW-0723">Serine/threonine-protein kinase</keyword>
<dbReference type="GO" id="GO:0043123">
    <property type="term" value="P:positive regulation of canonical NF-kappaB signal transduction"/>
    <property type="evidence" value="ECO:0007669"/>
    <property type="project" value="TreeGrafter"/>
</dbReference>
<sequence length="220" mass="25197">MYTMSKNERKSIKSRSSDENQMNKIIQFDKKTDPGSRQHFVQEIDKTEIINEKIVCKGAFGVVWKGTWKLTCGGNTLKICDFGIACCLRTIMTNNVGSAPWMTPEVFQGTSYTEKCDIYSWGLLLWEIFSRSIPYKDIYKEPYQILWAVCQGTRPPLIPNCPSKIQELYVQCWSKSPNERPSMHEVVKIMTDLFASFSEIHHEDALCPINGAPVIPADRE</sequence>
<keyword evidence="4" id="KW-0547">Nucleotide-binding</keyword>
<keyword evidence="9" id="KW-1185">Reference proteome</keyword>
<dbReference type="InterPro" id="IPR001245">
    <property type="entry name" value="Ser-Thr/Tyr_kinase_cat_dom"/>
</dbReference>
<dbReference type="PROSITE" id="PS50011">
    <property type="entry name" value="PROTEIN_KINASE_DOM"/>
    <property type="match status" value="1"/>
</dbReference>
<accession>A0AA39FGY0</accession>
<dbReference type="Gene3D" id="1.10.510.10">
    <property type="entry name" value="Transferase(Phosphotransferase) domain 1"/>
    <property type="match status" value="1"/>
</dbReference>